<protein>
    <submittedName>
        <fullName evidence="1">Uncharacterized protein</fullName>
    </submittedName>
</protein>
<dbReference type="AlphaFoldDB" id="A0A7C9DED7"/>
<dbReference type="EMBL" id="GISG01109240">
    <property type="protein sequence ID" value="MBA4638383.1"/>
    <property type="molecule type" value="Transcribed_RNA"/>
</dbReference>
<evidence type="ECO:0000313" key="1">
    <source>
        <dbReference type="EMBL" id="MBA4638383.1"/>
    </source>
</evidence>
<reference evidence="1" key="1">
    <citation type="journal article" date="2013" name="J. Plant Res.">
        <title>Effect of fungi and light on seed germination of three Opuntia species from semiarid lands of central Mexico.</title>
        <authorList>
            <person name="Delgado-Sanchez P."/>
            <person name="Jimenez-Bremont J.F."/>
            <person name="Guerrero-Gonzalez Mde L."/>
            <person name="Flores J."/>
        </authorList>
    </citation>
    <scope>NUCLEOTIDE SEQUENCE</scope>
    <source>
        <tissue evidence="1">Cladode</tissue>
    </source>
</reference>
<sequence length="107" mass="10990">MGYETISPGEECATVTAVLAGPTGLGVSLPVRLDGVPLRTLLAFVLLLAVLTEVVLLDAGEIAEGPGRVVVDAGGFRTKVDLLLHCLATAILGPLPQLPWQVVAPPV</sequence>
<accession>A0A7C9DED7</accession>
<proteinExistence type="predicted"/>
<organism evidence="1">
    <name type="scientific">Opuntia streptacantha</name>
    <name type="common">Prickly pear cactus</name>
    <name type="synonym">Opuntia cardona</name>
    <dbReference type="NCBI Taxonomy" id="393608"/>
    <lineage>
        <taxon>Eukaryota</taxon>
        <taxon>Viridiplantae</taxon>
        <taxon>Streptophyta</taxon>
        <taxon>Embryophyta</taxon>
        <taxon>Tracheophyta</taxon>
        <taxon>Spermatophyta</taxon>
        <taxon>Magnoliopsida</taxon>
        <taxon>eudicotyledons</taxon>
        <taxon>Gunneridae</taxon>
        <taxon>Pentapetalae</taxon>
        <taxon>Caryophyllales</taxon>
        <taxon>Cactineae</taxon>
        <taxon>Cactaceae</taxon>
        <taxon>Opuntioideae</taxon>
        <taxon>Opuntia</taxon>
    </lineage>
</organism>
<reference evidence="1" key="2">
    <citation type="submission" date="2020-07" db="EMBL/GenBank/DDBJ databases">
        <authorList>
            <person name="Vera ALvarez R."/>
            <person name="Arias-Moreno D.M."/>
            <person name="Jimenez-Jacinto V."/>
            <person name="Jimenez-Bremont J.F."/>
            <person name="Swaminathan K."/>
            <person name="Moose S.P."/>
            <person name="Guerrero-Gonzalez M.L."/>
            <person name="Marino-Ramirez L."/>
            <person name="Landsman D."/>
            <person name="Rodriguez-Kessler M."/>
            <person name="Delgado-Sanchez P."/>
        </authorList>
    </citation>
    <scope>NUCLEOTIDE SEQUENCE</scope>
    <source>
        <tissue evidence="1">Cladode</tissue>
    </source>
</reference>
<name>A0A7C9DED7_OPUST</name>